<dbReference type="PANTHER" id="PTHR44591:SF23">
    <property type="entry name" value="CHEY SUBFAMILY"/>
    <property type="match status" value="1"/>
</dbReference>
<dbReference type="InterPro" id="IPR050595">
    <property type="entry name" value="Bact_response_regulator"/>
</dbReference>
<dbReference type="RefSeq" id="WP_146591504.1">
    <property type="nucleotide sequence ID" value="NZ_SJPO01000016.1"/>
</dbReference>
<dbReference type="SMART" id="SM00448">
    <property type="entry name" value="REC"/>
    <property type="match status" value="1"/>
</dbReference>
<keyword evidence="5" id="KW-1185">Reference proteome</keyword>
<gene>
    <name evidence="4" type="primary">phoB_2</name>
    <name evidence="4" type="ORF">Pla123a_46890</name>
</gene>
<dbReference type="SUPFAM" id="SSF52172">
    <property type="entry name" value="CheY-like"/>
    <property type="match status" value="1"/>
</dbReference>
<evidence type="ECO:0000256" key="2">
    <source>
        <dbReference type="PROSITE-ProRule" id="PRU00169"/>
    </source>
</evidence>
<feature type="domain" description="Response regulatory" evidence="3">
    <location>
        <begin position="7"/>
        <end position="123"/>
    </location>
</feature>
<organism evidence="4 5">
    <name type="scientific">Posidoniimonas polymericola</name>
    <dbReference type="NCBI Taxonomy" id="2528002"/>
    <lineage>
        <taxon>Bacteria</taxon>
        <taxon>Pseudomonadati</taxon>
        <taxon>Planctomycetota</taxon>
        <taxon>Planctomycetia</taxon>
        <taxon>Pirellulales</taxon>
        <taxon>Lacipirellulaceae</taxon>
        <taxon>Posidoniimonas</taxon>
    </lineage>
</organism>
<dbReference type="EMBL" id="SJPO01000016">
    <property type="protein sequence ID" value="TWT66295.1"/>
    <property type="molecule type" value="Genomic_DNA"/>
</dbReference>
<dbReference type="PROSITE" id="PS50110">
    <property type="entry name" value="RESPONSE_REGULATORY"/>
    <property type="match status" value="1"/>
</dbReference>
<evidence type="ECO:0000313" key="4">
    <source>
        <dbReference type="EMBL" id="TWT66295.1"/>
    </source>
</evidence>
<protein>
    <submittedName>
        <fullName evidence="4">Phosphate regulon transcriptional regulatory protein PhoB</fullName>
    </submittedName>
</protein>
<dbReference type="GO" id="GO:0000160">
    <property type="term" value="P:phosphorelay signal transduction system"/>
    <property type="evidence" value="ECO:0007669"/>
    <property type="project" value="InterPro"/>
</dbReference>
<evidence type="ECO:0000259" key="3">
    <source>
        <dbReference type="PROSITE" id="PS50110"/>
    </source>
</evidence>
<keyword evidence="1" id="KW-0597">Phosphoprotein</keyword>
<dbReference type="Gene3D" id="3.40.50.2300">
    <property type="match status" value="1"/>
</dbReference>
<comment type="caution">
    <text evidence="4">The sequence shown here is derived from an EMBL/GenBank/DDBJ whole genome shotgun (WGS) entry which is preliminary data.</text>
</comment>
<dbReference type="Pfam" id="PF00072">
    <property type="entry name" value="Response_reg"/>
    <property type="match status" value="1"/>
</dbReference>
<dbReference type="InterPro" id="IPR011006">
    <property type="entry name" value="CheY-like_superfamily"/>
</dbReference>
<comment type="caution">
    <text evidence="2">Lacks conserved residue(s) required for the propagation of feature annotation.</text>
</comment>
<accession>A0A5C5XWC9</accession>
<dbReference type="Proteomes" id="UP000318478">
    <property type="component" value="Unassembled WGS sequence"/>
</dbReference>
<dbReference type="PANTHER" id="PTHR44591">
    <property type="entry name" value="STRESS RESPONSE REGULATOR PROTEIN 1"/>
    <property type="match status" value="1"/>
</dbReference>
<evidence type="ECO:0000313" key="5">
    <source>
        <dbReference type="Proteomes" id="UP000318478"/>
    </source>
</evidence>
<dbReference type="InterPro" id="IPR001789">
    <property type="entry name" value="Sig_transdc_resp-reg_receiver"/>
</dbReference>
<proteinExistence type="predicted"/>
<name>A0A5C5XWC9_9BACT</name>
<dbReference type="AlphaFoldDB" id="A0A5C5XWC9"/>
<sequence length="130" mass="14575">MQDKPINVLLIEEEPMLREITSFRLELLGYRVECVESAEQALDRLSGELPDLMIVGHFLPGMSGIELIDRVSNDIRTSSVPVMLLSPNADLDHVQRAYTAGAKEYLVAPYDPMVLQDKIHKLASRRPTAT</sequence>
<evidence type="ECO:0000256" key="1">
    <source>
        <dbReference type="ARBA" id="ARBA00022553"/>
    </source>
</evidence>
<reference evidence="4 5" key="1">
    <citation type="submission" date="2019-02" db="EMBL/GenBank/DDBJ databases">
        <title>Deep-cultivation of Planctomycetes and their phenomic and genomic characterization uncovers novel biology.</title>
        <authorList>
            <person name="Wiegand S."/>
            <person name="Jogler M."/>
            <person name="Boedeker C."/>
            <person name="Pinto D."/>
            <person name="Vollmers J."/>
            <person name="Rivas-Marin E."/>
            <person name="Kohn T."/>
            <person name="Peeters S.H."/>
            <person name="Heuer A."/>
            <person name="Rast P."/>
            <person name="Oberbeckmann S."/>
            <person name="Bunk B."/>
            <person name="Jeske O."/>
            <person name="Meyerdierks A."/>
            <person name="Storesund J.E."/>
            <person name="Kallscheuer N."/>
            <person name="Luecker S."/>
            <person name="Lage O.M."/>
            <person name="Pohl T."/>
            <person name="Merkel B.J."/>
            <person name="Hornburger P."/>
            <person name="Mueller R.-W."/>
            <person name="Bruemmer F."/>
            <person name="Labrenz M."/>
            <person name="Spormann A.M."/>
            <person name="Op Den Camp H."/>
            <person name="Overmann J."/>
            <person name="Amann R."/>
            <person name="Jetten M.S.M."/>
            <person name="Mascher T."/>
            <person name="Medema M.H."/>
            <person name="Devos D.P."/>
            <person name="Kaster A.-K."/>
            <person name="Ovreas L."/>
            <person name="Rohde M."/>
            <person name="Galperin M.Y."/>
            <person name="Jogler C."/>
        </authorList>
    </citation>
    <scope>NUCLEOTIDE SEQUENCE [LARGE SCALE GENOMIC DNA]</scope>
    <source>
        <strain evidence="4 5">Pla123a</strain>
    </source>
</reference>
<dbReference type="OrthoDB" id="9813953at2"/>